<sequence>MKHVRDQNWTAVGLDFVIVVVGVFVGIQVSNWNDQHFTAREAIDSRVRLISDLQNDRDVLAVRRKFYQEVKDAAKRIEHILEADFPETTEAQWQLIRDTENAGLIWAFKPSAQVYDELLNSGKLRLVSDTEILRQMRDYYQDAALEAAMSFQVDTPYRNKSRRLISGPLIEYQHHACNIVVGADPSNVKVEEQLYFPPCPAPALETEILETAQRIHAEEELLGDLRLVLRHTEGVLSFIEYLDDEAETLITKLEAD</sequence>
<evidence type="ECO:0000313" key="3">
    <source>
        <dbReference type="Proteomes" id="UP000264589"/>
    </source>
</evidence>
<comment type="caution">
    <text evidence="2">The sequence shown here is derived from an EMBL/GenBank/DDBJ whole genome shotgun (WGS) entry which is preliminary data.</text>
</comment>
<dbReference type="OrthoDB" id="7562173at2"/>
<organism evidence="2 3">
    <name type="scientific">Parvularcula marina</name>
    <dbReference type="NCBI Taxonomy" id="2292771"/>
    <lineage>
        <taxon>Bacteria</taxon>
        <taxon>Pseudomonadati</taxon>
        <taxon>Pseudomonadota</taxon>
        <taxon>Alphaproteobacteria</taxon>
        <taxon>Parvularculales</taxon>
        <taxon>Parvularculaceae</taxon>
        <taxon>Parvularcula</taxon>
    </lineage>
</organism>
<dbReference type="RefSeq" id="WP_116390809.1">
    <property type="nucleotide sequence ID" value="NZ_QUQO01000001.1"/>
</dbReference>
<dbReference type="InParanoid" id="A0A371RFE2"/>
<keyword evidence="3" id="KW-1185">Reference proteome</keyword>
<name>A0A371RFE2_9PROT</name>
<accession>A0A371RFE2</accession>
<proteinExistence type="predicted"/>
<dbReference type="EMBL" id="QUQO01000001">
    <property type="protein sequence ID" value="RFB04181.1"/>
    <property type="molecule type" value="Genomic_DNA"/>
</dbReference>
<keyword evidence="1" id="KW-0472">Membrane</keyword>
<evidence type="ECO:0000256" key="1">
    <source>
        <dbReference type="SAM" id="Phobius"/>
    </source>
</evidence>
<gene>
    <name evidence="2" type="ORF">DX908_02115</name>
</gene>
<keyword evidence="1" id="KW-0812">Transmembrane</keyword>
<dbReference type="AlphaFoldDB" id="A0A371RFE2"/>
<dbReference type="Proteomes" id="UP000264589">
    <property type="component" value="Unassembled WGS sequence"/>
</dbReference>
<reference evidence="2 3" key="1">
    <citation type="submission" date="2018-08" db="EMBL/GenBank/DDBJ databases">
        <title>Parvularcula sp. SM1705, isolated from surface water of the South Sea China.</title>
        <authorList>
            <person name="Sun L."/>
        </authorList>
    </citation>
    <scope>NUCLEOTIDE SEQUENCE [LARGE SCALE GENOMIC DNA]</scope>
    <source>
        <strain evidence="2 3">SM1705</strain>
    </source>
</reference>
<evidence type="ECO:0000313" key="2">
    <source>
        <dbReference type="EMBL" id="RFB04181.1"/>
    </source>
</evidence>
<keyword evidence="1" id="KW-1133">Transmembrane helix</keyword>
<feature type="transmembrane region" description="Helical" evidence="1">
    <location>
        <begin position="12"/>
        <end position="32"/>
    </location>
</feature>
<protein>
    <submittedName>
        <fullName evidence="2">Uncharacterized protein</fullName>
    </submittedName>
</protein>